<dbReference type="Pfam" id="PF00005">
    <property type="entry name" value="ABC_tran"/>
    <property type="match status" value="1"/>
</dbReference>
<organism evidence="5 6">
    <name type="scientific">Candidatus Blautia faecavium</name>
    <dbReference type="NCBI Taxonomy" id="2838487"/>
    <lineage>
        <taxon>Bacteria</taxon>
        <taxon>Bacillati</taxon>
        <taxon>Bacillota</taxon>
        <taxon>Clostridia</taxon>
        <taxon>Lachnospirales</taxon>
        <taxon>Lachnospiraceae</taxon>
        <taxon>Blautia</taxon>
    </lineage>
</organism>
<keyword evidence="2" id="KW-0547">Nucleotide-binding</keyword>
<feature type="domain" description="ABC transporter" evidence="4">
    <location>
        <begin position="2"/>
        <end position="226"/>
    </location>
</feature>
<evidence type="ECO:0000313" key="5">
    <source>
        <dbReference type="EMBL" id="HJB28858.1"/>
    </source>
</evidence>
<gene>
    <name evidence="5" type="ORF">IAA06_08700</name>
</gene>
<dbReference type="InterPro" id="IPR003593">
    <property type="entry name" value="AAA+_ATPase"/>
</dbReference>
<dbReference type="AlphaFoldDB" id="A0A9D2RW17"/>
<evidence type="ECO:0000256" key="2">
    <source>
        <dbReference type="ARBA" id="ARBA00022741"/>
    </source>
</evidence>
<dbReference type="SMART" id="SM00382">
    <property type="entry name" value="AAA"/>
    <property type="match status" value="1"/>
</dbReference>
<evidence type="ECO:0000256" key="3">
    <source>
        <dbReference type="ARBA" id="ARBA00022840"/>
    </source>
</evidence>
<name>A0A9D2RW17_9FIRM</name>
<dbReference type="InterPro" id="IPR027417">
    <property type="entry name" value="P-loop_NTPase"/>
</dbReference>
<keyword evidence="1" id="KW-0813">Transport</keyword>
<dbReference type="Gene3D" id="3.40.50.300">
    <property type="entry name" value="P-loop containing nucleotide triphosphate hydrolases"/>
    <property type="match status" value="1"/>
</dbReference>
<dbReference type="InterPro" id="IPR003439">
    <property type="entry name" value="ABC_transporter-like_ATP-bd"/>
</dbReference>
<comment type="caution">
    <text evidence="5">The sequence shown here is derived from an EMBL/GenBank/DDBJ whole genome shotgun (WGS) entry which is preliminary data.</text>
</comment>
<evidence type="ECO:0000259" key="4">
    <source>
        <dbReference type="PROSITE" id="PS50893"/>
    </source>
</evidence>
<dbReference type="SUPFAM" id="SSF52540">
    <property type="entry name" value="P-loop containing nucleoside triphosphate hydrolases"/>
    <property type="match status" value="1"/>
</dbReference>
<dbReference type="PANTHER" id="PTHR42939:SF3">
    <property type="entry name" value="ABC TRANSPORTER ATP-BINDING COMPONENT"/>
    <property type="match status" value="1"/>
</dbReference>
<reference evidence="5" key="1">
    <citation type="journal article" date="2021" name="PeerJ">
        <title>Extensive microbial diversity within the chicken gut microbiome revealed by metagenomics and culture.</title>
        <authorList>
            <person name="Gilroy R."/>
            <person name="Ravi A."/>
            <person name="Getino M."/>
            <person name="Pursley I."/>
            <person name="Horton D.L."/>
            <person name="Alikhan N.F."/>
            <person name="Baker D."/>
            <person name="Gharbi K."/>
            <person name="Hall N."/>
            <person name="Watson M."/>
            <person name="Adriaenssens E.M."/>
            <person name="Foster-Nyarko E."/>
            <person name="Jarju S."/>
            <person name="Secka A."/>
            <person name="Antonio M."/>
            <person name="Oren A."/>
            <person name="Chaudhuri R.R."/>
            <person name="La Ragione R."/>
            <person name="Hildebrand F."/>
            <person name="Pallen M.J."/>
        </authorList>
    </citation>
    <scope>NUCLEOTIDE SEQUENCE</scope>
    <source>
        <strain evidence="5">ChiSjej1B19-5720</strain>
    </source>
</reference>
<evidence type="ECO:0000256" key="1">
    <source>
        <dbReference type="ARBA" id="ARBA00022448"/>
    </source>
</evidence>
<sequence>MVELNHVCKQYKGFSLDCSLSLAPGCITGLIGANGAGKTTAFKTILGLVYPDSGDVRVLGKHLEDITPKDKRKIGVVLSGSSFNGYLNVKQIMRIMGGFYENFDQDWFAEKCRHFSIPMDKKLKDFSTGMKAKLKVLLSMSYHAVLLILDEPTAGLDVLARDELLEMLREYMETEGRAILISSHISSDLEGLCDDLYMIHKGSIVLHEDTDVLMDSYGLLKVREKEYPSMDKSHILRVKKEHFGYSCLTNEKNYYMENYPGLIVEKGSIDEVITMMARGEAV</sequence>
<proteinExistence type="predicted"/>
<dbReference type="GO" id="GO:0016887">
    <property type="term" value="F:ATP hydrolysis activity"/>
    <property type="evidence" value="ECO:0007669"/>
    <property type="project" value="InterPro"/>
</dbReference>
<dbReference type="GO" id="GO:0005524">
    <property type="term" value="F:ATP binding"/>
    <property type="evidence" value="ECO:0007669"/>
    <property type="project" value="UniProtKB-KW"/>
</dbReference>
<dbReference type="Proteomes" id="UP000823842">
    <property type="component" value="Unassembled WGS sequence"/>
</dbReference>
<dbReference type="CDD" id="cd03230">
    <property type="entry name" value="ABC_DR_subfamily_A"/>
    <property type="match status" value="1"/>
</dbReference>
<accession>A0A9D2RW17</accession>
<evidence type="ECO:0000313" key="6">
    <source>
        <dbReference type="Proteomes" id="UP000823842"/>
    </source>
</evidence>
<reference evidence="5" key="2">
    <citation type="submission" date="2021-04" db="EMBL/GenBank/DDBJ databases">
        <authorList>
            <person name="Gilroy R."/>
        </authorList>
    </citation>
    <scope>NUCLEOTIDE SEQUENCE</scope>
    <source>
        <strain evidence="5">ChiSjej1B19-5720</strain>
    </source>
</reference>
<dbReference type="PROSITE" id="PS50893">
    <property type="entry name" value="ABC_TRANSPORTER_2"/>
    <property type="match status" value="1"/>
</dbReference>
<dbReference type="InterPro" id="IPR051782">
    <property type="entry name" value="ABC_Transporter_VariousFunc"/>
</dbReference>
<dbReference type="EMBL" id="DWYZ01000161">
    <property type="protein sequence ID" value="HJB28858.1"/>
    <property type="molecule type" value="Genomic_DNA"/>
</dbReference>
<dbReference type="PANTHER" id="PTHR42939">
    <property type="entry name" value="ABC TRANSPORTER ATP-BINDING PROTEIN ALBC-RELATED"/>
    <property type="match status" value="1"/>
</dbReference>
<keyword evidence="3 5" id="KW-0067">ATP-binding</keyword>
<protein>
    <submittedName>
        <fullName evidence="5">ABC transporter ATP-binding protein</fullName>
    </submittedName>
</protein>